<proteinExistence type="predicted"/>
<dbReference type="EMBL" id="JAPCWZ010000002">
    <property type="protein sequence ID" value="KAK8877588.1"/>
    <property type="molecule type" value="Genomic_DNA"/>
</dbReference>
<sequence length="104" mass="11499">MNLKDYKPRPCRPFPFSTAEKSTLSQDDGHDCLLSTAALVQVATSLAVPPPLCSSVVIRDGRHSRKRSTQIKVASVQFVNPTFTTVVLSKTNRNKCFIYGEVET</sequence>
<organism evidence="1 2">
    <name type="scientific">Apiospora arundinis</name>
    <dbReference type="NCBI Taxonomy" id="335852"/>
    <lineage>
        <taxon>Eukaryota</taxon>
        <taxon>Fungi</taxon>
        <taxon>Dikarya</taxon>
        <taxon>Ascomycota</taxon>
        <taxon>Pezizomycotina</taxon>
        <taxon>Sordariomycetes</taxon>
        <taxon>Xylariomycetidae</taxon>
        <taxon>Amphisphaeriales</taxon>
        <taxon>Apiosporaceae</taxon>
        <taxon>Apiospora</taxon>
    </lineage>
</organism>
<protein>
    <submittedName>
        <fullName evidence="1">Uncharacterized protein</fullName>
    </submittedName>
</protein>
<dbReference type="Proteomes" id="UP001390339">
    <property type="component" value="Unassembled WGS sequence"/>
</dbReference>
<gene>
    <name evidence="1" type="ORF">PGQ11_002534</name>
</gene>
<accession>A0ABR2JIG4</accession>
<name>A0ABR2JIG4_9PEZI</name>
<evidence type="ECO:0000313" key="1">
    <source>
        <dbReference type="EMBL" id="KAK8877588.1"/>
    </source>
</evidence>
<keyword evidence="2" id="KW-1185">Reference proteome</keyword>
<reference evidence="1 2" key="1">
    <citation type="journal article" date="2024" name="IMA Fungus">
        <title>Apiospora arundinis, a panoply of carbohydrate-active enzymes and secondary metabolites.</title>
        <authorList>
            <person name="Sorensen T."/>
            <person name="Petersen C."/>
            <person name="Muurmann A.T."/>
            <person name="Christiansen J.V."/>
            <person name="Brundto M.L."/>
            <person name="Overgaard C.K."/>
            <person name="Boysen A.T."/>
            <person name="Wollenberg R.D."/>
            <person name="Larsen T.O."/>
            <person name="Sorensen J.L."/>
            <person name="Nielsen K.L."/>
            <person name="Sondergaard T.E."/>
        </authorList>
    </citation>
    <scope>NUCLEOTIDE SEQUENCE [LARGE SCALE GENOMIC DNA]</scope>
    <source>
        <strain evidence="1 2">AAU 773</strain>
    </source>
</reference>
<evidence type="ECO:0000313" key="2">
    <source>
        <dbReference type="Proteomes" id="UP001390339"/>
    </source>
</evidence>
<comment type="caution">
    <text evidence="1">The sequence shown here is derived from an EMBL/GenBank/DDBJ whole genome shotgun (WGS) entry which is preliminary data.</text>
</comment>